<keyword evidence="4" id="KW-1185">Reference proteome</keyword>
<dbReference type="OrthoDB" id="1932706at2759"/>
<evidence type="ECO:0000313" key="4">
    <source>
        <dbReference type="Proteomes" id="UP000030706"/>
    </source>
</evidence>
<feature type="compositionally biased region" description="Low complexity" evidence="1">
    <location>
        <begin position="462"/>
        <end position="475"/>
    </location>
</feature>
<dbReference type="InterPro" id="IPR021950">
    <property type="entry name" value="Spt20"/>
</dbReference>
<dbReference type="HOGENOM" id="CLU_004682_1_0_1"/>
<evidence type="ECO:0000313" key="3">
    <source>
        <dbReference type="EMBL" id="KEQ82907.1"/>
    </source>
</evidence>
<feature type="compositionally biased region" description="Polar residues" evidence="1">
    <location>
        <begin position="496"/>
        <end position="514"/>
    </location>
</feature>
<feature type="compositionally biased region" description="Polar residues" evidence="1">
    <location>
        <begin position="538"/>
        <end position="548"/>
    </location>
</feature>
<dbReference type="EMBL" id="KL584986">
    <property type="protein sequence ID" value="KEQ82907.1"/>
    <property type="molecule type" value="Genomic_DNA"/>
</dbReference>
<dbReference type="PANTHER" id="PTHR13526:SF8">
    <property type="entry name" value="TRANSCRIPTION FACTOR SPT20 HOMOLOG"/>
    <property type="match status" value="1"/>
</dbReference>
<dbReference type="RefSeq" id="XP_029759094.1">
    <property type="nucleotide sequence ID" value="XM_029905826.1"/>
</dbReference>
<dbReference type="GO" id="GO:0003712">
    <property type="term" value="F:transcription coregulator activity"/>
    <property type="evidence" value="ECO:0007669"/>
    <property type="project" value="InterPro"/>
</dbReference>
<feature type="region of interest" description="Disordered" evidence="1">
    <location>
        <begin position="447"/>
        <end position="527"/>
    </location>
</feature>
<dbReference type="STRING" id="1043002.A0A074XLL8"/>
<feature type="region of interest" description="Disordered" evidence="1">
    <location>
        <begin position="153"/>
        <end position="206"/>
    </location>
</feature>
<feature type="compositionally biased region" description="Basic and acidic residues" evidence="1">
    <location>
        <begin position="349"/>
        <end position="373"/>
    </location>
</feature>
<dbReference type="Pfam" id="PF12090">
    <property type="entry name" value="Spt20_SEP"/>
    <property type="match status" value="1"/>
</dbReference>
<accession>A0A074XLL8</accession>
<dbReference type="InterPro" id="IPR046468">
    <property type="entry name" value="Spt20-like_SEP"/>
</dbReference>
<dbReference type="GO" id="GO:0000124">
    <property type="term" value="C:SAGA complex"/>
    <property type="evidence" value="ECO:0007669"/>
    <property type="project" value="InterPro"/>
</dbReference>
<protein>
    <recommendedName>
        <fullName evidence="2">Spt20-like SEP domain-containing protein</fullName>
    </recommendedName>
</protein>
<feature type="compositionally biased region" description="Low complexity" evidence="1">
    <location>
        <begin position="515"/>
        <end position="526"/>
    </location>
</feature>
<sequence>MATATTAKAGHAPMRRPRPSMAARLNTRANNQANSASDTLVKRIAEPHVRSSEYILRKFRGKPPSLTIHLHATFFRFDQQDGSFPYDSPMKFILQHLRKQTIPHEMVQDLLENRVAFYDGCLIVNVVNHKSSVAKTPAPGNLSVSSADHNTPFSMHNYHDHITPSPFGPYPKKASDRSSLPNKRSESVKQQDGLKDQAHTGPRTSTVVLHPTDLSRHHELMHLANQQSKGALVDETNYYQFEATMLISSEPPLLLDPAKTFEEAEMALSLLKHPLHSEAPPSPRSRKRTHAEMALDDAQAFEEERRMLIMDERTKPSLRGANGTSASEGQTASVALGFSRFKTLETIKKNHEENDRKKKEEEAQKAIEKRQHDAALAQKRKLMEDRNRQEQAATQQQQKQKMMMHQQQQQLMQQQAVQQQQAAQLQQQQQQQLQQQQQQLQQQQQHAHNLAQAQTPMATNPQQQHLQQQAAMAAQHSSPIVHNPTPIMASSPVMPNASNMNMGGFPMQTTASNQGAGSPARPPSAAMQHANIAMARQLSQQANPSRHATPQMAHGTPQMASAVPMDGNRQMSGTPNMQHRSPIPPHMQGTPNQAGLMAGTPQMNGINQMNQMNQLTPTQQMAIMQQQRARLQQQTMQASPGQYTPEQLTVMRNQQNMALQQQMNPQMYAQMQQRIQMQNMQGGTPMMQTPSQQQQQQQMNQAMSQQMGQSMPNAQAAQRAQAAGQARAQFMRTKQMIVTLQSQGQPIPIELQHRFQQQQQMVHAAQQQMAVATARTQQATLGDTNNTEQYMQNLRNQQALIARLQRTPQMGQQAGMMNGGGQQQQNMNMLQTQQAQMQQMQFARQVAMNQQRPGSGMGQ</sequence>
<feature type="domain" description="Spt20-like SEP" evidence="2">
    <location>
        <begin position="61"/>
        <end position="265"/>
    </location>
</feature>
<gene>
    <name evidence="3" type="ORF">M438DRAFT_347126</name>
</gene>
<dbReference type="GO" id="GO:0006357">
    <property type="term" value="P:regulation of transcription by RNA polymerase II"/>
    <property type="evidence" value="ECO:0007669"/>
    <property type="project" value="TreeGrafter"/>
</dbReference>
<feature type="region of interest" description="Disordered" evidence="1">
    <location>
        <begin position="312"/>
        <end position="334"/>
    </location>
</feature>
<dbReference type="PANTHER" id="PTHR13526">
    <property type="entry name" value="TRANSCRIPTION FACTOR SPT20 HOMOLOG"/>
    <property type="match status" value="1"/>
</dbReference>
<feature type="region of interest" description="Disordered" evidence="1">
    <location>
        <begin position="349"/>
        <end position="405"/>
    </location>
</feature>
<feature type="compositionally biased region" description="Low complexity" evidence="1">
    <location>
        <begin position="390"/>
        <end position="405"/>
    </location>
</feature>
<feature type="compositionally biased region" description="Polar residues" evidence="1">
    <location>
        <begin position="322"/>
        <end position="333"/>
    </location>
</feature>
<feature type="region of interest" description="Disordered" evidence="1">
    <location>
        <begin position="538"/>
        <end position="557"/>
    </location>
</feature>
<organism evidence="3 4">
    <name type="scientific">Aureobasidium pullulans EXF-150</name>
    <dbReference type="NCBI Taxonomy" id="1043002"/>
    <lineage>
        <taxon>Eukaryota</taxon>
        <taxon>Fungi</taxon>
        <taxon>Dikarya</taxon>
        <taxon>Ascomycota</taxon>
        <taxon>Pezizomycotina</taxon>
        <taxon>Dothideomycetes</taxon>
        <taxon>Dothideomycetidae</taxon>
        <taxon>Dothideales</taxon>
        <taxon>Saccotheciaceae</taxon>
        <taxon>Aureobasidium</taxon>
    </lineage>
</organism>
<dbReference type="GeneID" id="40748132"/>
<reference evidence="3 4" key="1">
    <citation type="journal article" date="2014" name="BMC Genomics">
        <title>Genome sequencing of four Aureobasidium pullulans varieties: biotechnological potential, stress tolerance, and description of new species.</title>
        <authorList>
            <person name="Gostin Ar C."/>
            <person name="Ohm R.A."/>
            <person name="Kogej T."/>
            <person name="Sonjak S."/>
            <person name="Turk M."/>
            <person name="Zajc J."/>
            <person name="Zalar P."/>
            <person name="Grube M."/>
            <person name="Sun H."/>
            <person name="Han J."/>
            <person name="Sharma A."/>
            <person name="Chiniquy J."/>
            <person name="Ngan C.Y."/>
            <person name="Lipzen A."/>
            <person name="Barry K."/>
            <person name="Grigoriev I.V."/>
            <person name="Gunde-Cimerman N."/>
        </authorList>
    </citation>
    <scope>NUCLEOTIDE SEQUENCE [LARGE SCALE GENOMIC DNA]</scope>
    <source>
        <strain evidence="3 4">EXF-150</strain>
    </source>
</reference>
<evidence type="ECO:0000259" key="2">
    <source>
        <dbReference type="Pfam" id="PF12090"/>
    </source>
</evidence>
<dbReference type="Proteomes" id="UP000030706">
    <property type="component" value="Unassembled WGS sequence"/>
</dbReference>
<name>A0A074XLL8_AURPU</name>
<proteinExistence type="predicted"/>
<dbReference type="AlphaFoldDB" id="A0A074XLL8"/>
<feature type="compositionally biased region" description="Basic and acidic residues" evidence="1">
    <location>
        <begin position="183"/>
        <end position="198"/>
    </location>
</feature>
<evidence type="ECO:0000256" key="1">
    <source>
        <dbReference type="SAM" id="MobiDB-lite"/>
    </source>
</evidence>